<proteinExistence type="predicted"/>
<protein>
    <submittedName>
        <fullName evidence="1">Uncharacterized protein</fullName>
    </submittedName>
</protein>
<dbReference type="EMBL" id="BARS01004196">
    <property type="protein sequence ID" value="GAF74474.1"/>
    <property type="molecule type" value="Genomic_DNA"/>
</dbReference>
<accession>X0S097</accession>
<name>X0S097_9ZZZZ</name>
<reference evidence="1" key="1">
    <citation type="journal article" date="2014" name="Front. Microbiol.">
        <title>High frequency of phylogenetically diverse reductive dehalogenase-homologous genes in deep subseafloor sedimentary metagenomes.</title>
        <authorList>
            <person name="Kawai M."/>
            <person name="Futagami T."/>
            <person name="Toyoda A."/>
            <person name="Takaki Y."/>
            <person name="Nishi S."/>
            <person name="Hori S."/>
            <person name="Arai W."/>
            <person name="Tsubouchi T."/>
            <person name="Morono Y."/>
            <person name="Uchiyama I."/>
            <person name="Ito T."/>
            <person name="Fujiyama A."/>
            <person name="Inagaki F."/>
            <person name="Takami H."/>
        </authorList>
    </citation>
    <scope>NUCLEOTIDE SEQUENCE</scope>
    <source>
        <strain evidence="1">Expedition CK06-06</strain>
    </source>
</reference>
<comment type="caution">
    <text evidence="1">The sequence shown here is derived from an EMBL/GenBank/DDBJ whole genome shotgun (WGS) entry which is preliminary data.</text>
</comment>
<gene>
    <name evidence="1" type="ORF">S01H1_08177</name>
</gene>
<feature type="non-terminal residue" evidence="1">
    <location>
        <position position="1"/>
    </location>
</feature>
<organism evidence="1">
    <name type="scientific">marine sediment metagenome</name>
    <dbReference type="NCBI Taxonomy" id="412755"/>
    <lineage>
        <taxon>unclassified sequences</taxon>
        <taxon>metagenomes</taxon>
        <taxon>ecological metagenomes</taxon>
    </lineage>
</organism>
<dbReference type="AlphaFoldDB" id="X0S097"/>
<sequence length="171" mass="19353">DVAYLVLPDECLSLFGPQSFLTLDAMELYPEQLPTDLTVFFGFPDVQHDKPKERHERFQPFMYVAGIENDVDWSQNSHRPTQIKMEYPLTVLDARTHKDAVCPNPSGMSGGGIWRTNINRVPLDTPWTASHAKLIAIGTNWIDTKESITANRIEVAVHLLAEEFRSADNLT</sequence>
<evidence type="ECO:0000313" key="1">
    <source>
        <dbReference type="EMBL" id="GAF74474.1"/>
    </source>
</evidence>